<dbReference type="InterPro" id="IPR023674">
    <property type="entry name" value="Ribosomal_uL1-like"/>
</dbReference>
<reference evidence="7 8" key="1">
    <citation type="journal article" date="2016" name="Nat. Commun.">
        <title>Thousands of microbial genomes shed light on interconnected biogeochemical processes in an aquifer system.</title>
        <authorList>
            <person name="Anantharaman K."/>
            <person name="Brown C.T."/>
            <person name="Hug L.A."/>
            <person name="Sharon I."/>
            <person name="Castelle C.J."/>
            <person name="Probst A.J."/>
            <person name="Thomas B.C."/>
            <person name="Singh A."/>
            <person name="Wilkins M.J."/>
            <person name="Karaoz U."/>
            <person name="Brodie E.L."/>
            <person name="Williams K.H."/>
            <person name="Hubbard S.S."/>
            <person name="Banfield J.F."/>
        </authorList>
    </citation>
    <scope>NUCLEOTIDE SEQUENCE [LARGE SCALE GENOMIC DNA]</scope>
</reference>
<dbReference type="STRING" id="1798374.A2Z33_00655"/>
<dbReference type="InterPro" id="IPR016095">
    <property type="entry name" value="Ribosomal_uL1_3-a/b-sand"/>
</dbReference>
<organism evidence="7 8">
    <name type="scientific">Candidatus Gottesmanbacteria bacterium RBG_16_52_11</name>
    <dbReference type="NCBI Taxonomy" id="1798374"/>
    <lineage>
        <taxon>Bacteria</taxon>
        <taxon>Candidatus Gottesmaniibacteriota</taxon>
    </lineage>
</organism>
<dbReference type="InterPro" id="IPR002143">
    <property type="entry name" value="Ribosomal_uL1"/>
</dbReference>
<dbReference type="GO" id="GO:0006417">
    <property type="term" value="P:regulation of translation"/>
    <property type="evidence" value="ECO:0007669"/>
    <property type="project" value="UniProtKB-KW"/>
</dbReference>
<evidence type="ECO:0000256" key="5">
    <source>
        <dbReference type="ARBA" id="ARBA00023274"/>
    </source>
</evidence>
<keyword evidence="4 6" id="KW-0689">Ribosomal protein</keyword>
<keyword evidence="3" id="KW-0810">Translation regulation</keyword>
<dbReference type="Pfam" id="PF00687">
    <property type="entry name" value="Ribosomal_L1"/>
    <property type="match status" value="1"/>
</dbReference>
<sequence>MFDRSKQYPLQEAVELVKKTSYSKFDGSVEIHINLNPLALGDKTDFRGTVSLPHGTGKQVKVIEATEAVIAAIEAGKIEFDILVARPSMMSKLARVAKILGPRGLMPNPKTGTVTDEIDKRIKELSSGKVNYKTEPNNPIIHLHIGKVSFEEDKLSANIAAVIESVGRGKITKATLAATMGPGIRLQV</sequence>
<dbReference type="AlphaFoldDB" id="A0A1F5YNU7"/>
<accession>A0A1F5YNU7</accession>
<gene>
    <name evidence="7" type="ORF">A2Z33_00655</name>
</gene>
<dbReference type="GO" id="GO:0003735">
    <property type="term" value="F:structural constituent of ribosome"/>
    <property type="evidence" value="ECO:0007669"/>
    <property type="project" value="InterPro"/>
</dbReference>
<dbReference type="GO" id="GO:0015934">
    <property type="term" value="C:large ribosomal subunit"/>
    <property type="evidence" value="ECO:0007669"/>
    <property type="project" value="InterPro"/>
</dbReference>
<dbReference type="SUPFAM" id="SSF56808">
    <property type="entry name" value="Ribosomal protein L1"/>
    <property type="match status" value="1"/>
</dbReference>
<dbReference type="PROSITE" id="PS01199">
    <property type="entry name" value="RIBOSOMAL_L1"/>
    <property type="match status" value="1"/>
</dbReference>
<evidence type="ECO:0000313" key="8">
    <source>
        <dbReference type="Proteomes" id="UP000178448"/>
    </source>
</evidence>
<dbReference type="PIRSF" id="PIRSF002155">
    <property type="entry name" value="Ribosomal_L1"/>
    <property type="match status" value="1"/>
</dbReference>
<name>A0A1F5YNU7_9BACT</name>
<dbReference type="GO" id="GO:0003723">
    <property type="term" value="F:RNA binding"/>
    <property type="evidence" value="ECO:0007669"/>
    <property type="project" value="InterPro"/>
</dbReference>
<dbReference type="InterPro" id="IPR028364">
    <property type="entry name" value="Ribosomal_uL1/biogenesis"/>
</dbReference>
<evidence type="ECO:0000313" key="7">
    <source>
        <dbReference type="EMBL" id="OGG01542.1"/>
    </source>
</evidence>
<protein>
    <recommendedName>
        <fullName evidence="6">Ribosomal protein</fullName>
    </recommendedName>
</protein>
<dbReference type="Gene3D" id="3.30.190.20">
    <property type="match status" value="2"/>
</dbReference>
<dbReference type="Gene3D" id="3.40.50.790">
    <property type="match status" value="1"/>
</dbReference>
<comment type="caution">
    <text evidence="7">The sequence shown here is derived from an EMBL/GenBank/DDBJ whole genome shotgun (WGS) entry which is preliminary data.</text>
</comment>
<dbReference type="PANTHER" id="PTHR36427:SF3">
    <property type="entry name" value="LARGE RIBOSOMAL SUBUNIT PROTEIN UL1M"/>
    <property type="match status" value="1"/>
</dbReference>
<dbReference type="Proteomes" id="UP000178448">
    <property type="component" value="Unassembled WGS sequence"/>
</dbReference>
<dbReference type="InterPro" id="IPR023673">
    <property type="entry name" value="Ribosomal_uL1_CS"/>
</dbReference>
<keyword evidence="2" id="KW-0678">Repressor</keyword>
<evidence type="ECO:0000256" key="4">
    <source>
        <dbReference type="ARBA" id="ARBA00022980"/>
    </source>
</evidence>
<dbReference type="PANTHER" id="PTHR36427">
    <property type="entry name" value="54S RIBOSOMAL PROTEIN L1, MITOCHONDRIAL"/>
    <property type="match status" value="1"/>
</dbReference>
<dbReference type="EMBL" id="MFJD01000015">
    <property type="protein sequence ID" value="OGG01542.1"/>
    <property type="molecule type" value="Genomic_DNA"/>
</dbReference>
<evidence type="ECO:0000256" key="2">
    <source>
        <dbReference type="ARBA" id="ARBA00022491"/>
    </source>
</evidence>
<evidence type="ECO:0000256" key="1">
    <source>
        <dbReference type="ARBA" id="ARBA00010531"/>
    </source>
</evidence>
<keyword evidence="5 6" id="KW-0687">Ribonucleoprotein</keyword>
<dbReference type="CDD" id="cd00403">
    <property type="entry name" value="Ribosomal_L1"/>
    <property type="match status" value="1"/>
</dbReference>
<dbReference type="GO" id="GO:0006412">
    <property type="term" value="P:translation"/>
    <property type="evidence" value="ECO:0007669"/>
    <property type="project" value="InterPro"/>
</dbReference>
<proteinExistence type="inferred from homology"/>
<evidence type="ECO:0000256" key="3">
    <source>
        <dbReference type="ARBA" id="ARBA00022845"/>
    </source>
</evidence>
<evidence type="ECO:0000256" key="6">
    <source>
        <dbReference type="RuleBase" id="RU000659"/>
    </source>
</evidence>
<comment type="similarity">
    <text evidence="1 6">Belongs to the universal ribosomal protein uL1 family.</text>
</comment>